<dbReference type="Pfam" id="PF07603">
    <property type="entry name" value="Lcl_C"/>
    <property type="match status" value="1"/>
</dbReference>
<protein>
    <recommendedName>
        <fullName evidence="2">Lcl C-terminal domain-containing protein</fullName>
    </recommendedName>
</protein>
<evidence type="ECO:0000259" key="2">
    <source>
        <dbReference type="Pfam" id="PF07603"/>
    </source>
</evidence>
<evidence type="ECO:0000313" key="4">
    <source>
        <dbReference type="Proteomes" id="UP001320148"/>
    </source>
</evidence>
<accession>A0ABM7PM78</accession>
<evidence type="ECO:0000313" key="3">
    <source>
        <dbReference type="EMBL" id="BCS98199.1"/>
    </source>
</evidence>
<organism evidence="3 4">
    <name type="scientific">Desulfoluna limicola</name>
    <dbReference type="NCBI Taxonomy" id="2810562"/>
    <lineage>
        <taxon>Bacteria</taxon>
        <taxon>Pseudomonadati</taxon>
        <taxon>Thermodesulfobacteriota</taxon>
        <taxon>Desulfobacteria</taxon>
        <taxon>Desulfobacterales</taxon>
        <taxon>Desulfolunaceae</taxon>
        <taxon>Desulfoluna</taxon>
    </lineage>
</organism>
<feature type="signal peptide" evidence="1">
    <location>
        <begin position="1"/>
        <end position="24"/>
    </location>
</feature>
<keyword evidence="4" id="KW-1185">Reference proteome</keyword>
<proteinExistence type="predicted"/>
<keyword evidence="1" id="KW-0732">Signal</keyword>
<sequence>MVSLLRTLLISACALLLLSPPLLAGGRFMAHDDGTVTDTDQMLMWARQDNQTDIAFADADRFARFAFGYTIATQYDNWRLPYVSELKNLYQAGKSLPPLPNDCGIAVPIIPEIELSCGWIWAIRKATNQPVVFNFQYGSAFGHQSGDITGCRVLPVRDLIQ</sequence>
<feature type="domain" description="Lcl C-terminal" evidence="2">
    <location>
        <begin position="34"/>
        <end position="157"/>
    </location>
</feature>
<evidence type="ECO:0000256" key="1">
    <source>
        <dbReference type="SAM" id="SignalP"/>
    </source>
</evidence>
<reference evidence="3 4" key="1">
    <citation type="submission" date="2021-02" db="EMBL/GenBank/DDBJ databases">
        <title>Complete genome of Desulfoluna sp. strain ASN36.</title>
        <authorList>
            <person name="Takahashi A."/>
            <person name="Kojima H."/>
            <person name="Fukui M."/>
        </authorList>
    </citation>
    <scope>NUCLEOTIDE SEQUENCE [LARGE SCALE GENOMIC DNA]</scope>
    <source>
        <strain evidence="3 4">ASN36</strain>
    </source>
</reference>
<name>A0ABM7PM78_9BACT</name>
<dbReference type="Proteomes" id="UP001320148">
    <property type="component" value="Chromosome"/>
</dbReference>
<dbReference type="RefSeq" id="WP_236889608.1">
    <property type="nucleotide sequence ID" value="NZ_AP024488.1"/>
</dbReference>
<gene>
    <name evidence="3" type="ORF">DSLASN_38310</name>
</gene>
<feature type="chain" id="PRO_5046178445" description="Lcl C-terminal domain-containing protein" evidence="1">
    <location>
        <begin position="25"/>
        <end position="161"/>
    </location>
</feature>
<dbReference type="InterPro" id="IPR011460">
    <property type="entry name" value="Lcl_C"/>
</dbReference>
<dbReference type="EMBL" id="AP024488">
    <property type="protein sequence ID" value="BCS98199.1"/>
    <property type="molecule type" value="Genomic_DNA"/>
</dbReference>